<keyword evidence="5 14" id="KW-0347">Helicase</keyword>
<sequence>MSKKIMDQEARTKIEKELTTNFLIEAGAGSGKTTSLVSRMVNLIYTETCKVHELAAITFTKKAADELKVRFQSEIEKAWTSEQDPEKRECLGEALQKMDQCFLGTVHSFCAKLLRERPIEAKLDIDFKELEESQDLELLEESWDSFLQTIQEKEPQIIDQLLELGVPVEEQFENLKMMKDFQDVQWMTERRPKPELQETFEALKMVLKEAGRALPEMEPQKGYDKLQSAITVALRKMRHMNHKQDKDIIDVFEQFDKNLKPTYNRWMYKEDAEYFYDKIRALAEMKIVPLLKQWREYIHSDVISFLRQALNEYESLKDERSLLNFQDLLLTARSLLRDNAEVRNYFQQKYHSLLVDEFQDTDPVQAEIMFYLTSVNTNETQWTKCKPLPGSLFVVGDPKQAIYRFRRADMDTYNRVKQLMVEHGGEVLQLTMNFRTLDSITENLNEVFEQQLPETETAYQAAYLPLNAYHKDKQTAFSGIKSLMVPAEFTRKDDVIKKDAENIARTIQQLRKEEGFTPSDFMVLTRYNDSVGHYAKILEEHNMPVSVSGEMAIGDMIEFQELKILLSTFTDPSDPVLFTAALRGVFFGISDNELYQWKRNGGRFSIYSPIPDQLNKRTVEKFTTALTRLRTYHKWVRILSPTTAIERIMEDAGFYPLLLLNNHGKRAFKSLLQILDALRKTEAEGFSDYRDVFTLLADMVDEKTVVVNMEEETDAIRVMNVHKSKGLEAPIVFLAHPWKQVNPESSIKQHIKRDDTSSKGYFSFYKNISRFHKKPVAMPFQWNEIKQEELHYLTEEEKRILYVAATRAEKALIISGSEKNNRKNPWKTLLEVPLIENLKGFTEQSEQNETAIRMITEEEYPHNHTENQYNWMKQAEKPSYESFSPTANKDYQSVLQIDREAGGGKEWGTIIHTVLEHLVNEKPIELLIEHLLAAYNFSKEKETEVYDYINQFKQSKIWSELQHAETILTEVPIGLRAERGSELYSLIADNHEVEAFHVKGIIDLVYKVNHRWKIIDYKTDRVKRREDKKRLEEYYQSQLEIYQSAWEQLTGERADTQIWGLFFYST</sequence>
<dbReference type="InterPro" id="IPR014016">
    <property type="entry name" value="UvrD-like_ATP-bd"/>
</dbReference>
<dbReference type="EMBL" id="BAAADO010000001">
    <property type="protein sequence ID" value="GAA0480090.1"/>
    <property type="molecule type" value="Genomic_DNA"/>
</dbReference>
<dbReference type="Pfam" id="PF00580">
    <property type="entry name" value="UvrD-helicase"/>
    <property type="match status" value="1"/>
</dbReference>
<dbReference type="PROSITE" id="PS51217">
    <property type="entry name" value="UVRD_HELICASE_CTER"/>
    <property type="match status" value="1"/>
</dbReference>
<evidence type="ECO:0000256" key="14">
    <source>
        <dbReference type="PROSITE-ProRule" id="PRU00560"/>
    </source>
</evidence>
<dbReference type="InterPro" id="IPR000212">
    <property type="entry name" value="DNA_helicase_UvrD/REP"/>
</dbReference>
<dbReference type="EC" id="5.6.2.4" evidence="12"/>
<accession>A0ABP3KLE3</accession>
<dbReference type="RefSeq" id="WP_343836306.1">
    <property type="nucleotide sequence ID" value="NZ_BAAADO010000001.1"/>
</dbReference>
<keyword evidence="10" id="KW-0413">Isomerase</keyword>
<gene>
    <name evidence="17" type="ORF">GCM10008986_00740</name>
</gene>
<dbReference type="PANTHER" id="PTHR11070:SF23">
    <property type="entry name" value="RECBCD ENZYME SUBUNIT RECB"/>
    <property type="match status" value="1"/>
</dbReference>
<dbReference type="InterPro" id="IPR011604">
    <property type="entry name" value="PDDEXK-like_dom_sf"/>
</dbReference>
<evidence type="ECO:0000256" key="1">
    <source>
        <dbReference type="ARBA" id="ARBA00022722"/>
    </source>
</evidence>
<keyword evidence="4 14" id="KW-0378">Hydrolase</keyword>
<dbReference type="InterPro" id="IPR038726">
    <property type="entry name" value="PDDEXK_AddAB-type"/>
</dbReference>
<protein>
    <recommendedName>
        <fullName evidence="12">DNA 3'-5' helicase</fullName>
        <ecNumber evidence="12">5.6.2.4</ecNumber>
    </recommendedName>
</protein>
<evidence type="ECO:0000256" key="7">
    <source>
        <dbReference type="ARBA" id="ARBA00022840"/>
    </source>
</evidence>
<dbReference type="SUPFAM" id="SSF52980">
    <property type="entry name" value="Restriction endonuclease-like"/>
    <property type="match status" value="1"/>
</dbReference>
<dbReference type="InterPro" id="IPR014017">
    <property type="entry name" value="DNA_helicase_UvrD-like_C"/>
</dbReference>
<evidence type="ECO:0000256" key="3">
    <source>
        <dbReference type="ARBA" id="ARBA00022763"/>
    </source>
</evidence>
<dbReference type="Pfam" id="PF12705">
    <property type="entry name" value="PDDEXK_1"/>
    <property type="match status" value="1"/>
</dbReference>
<dbReference type="PROSITE" id="PS51198">
    <property type="entry name" value="UVRD_HELICASE_ATP_BIND"/>
    <property type="match status" value="1"/>
</dbReference>
<keyword evidence="6" id="KW-0269">Exonuclease</keyword>
<dbReference type="Pfam" id="PF13361">
    <property type="entry name" value="UvrD_C"/>
    <property type="match status" value="1"/>
</dbReference>
<organism evidence="17 18">
    <name type="scientific">Salinibacillus aidingensis</name>
    <dbReference type="NCBI Taxonomy" id="237684"/>
    <lineage>
        <taxon>Bacteria</taxon>
        <taxon>Bacillati</taxon>
        <taxon>Bacillota</taxon>
        <taxon>Bacilli</taxon>
        <taxon>Bacillales</taxon>
        <taxon>Bacillaceae</taxon>
        <taxon>Salinibacillus</taxon>
    </lineage>
</organism>
<dbReference type="Gene3D" id="3.90.320.10">
    <property type="match status" value="1"/>
</dbReference>
<dbReference type="Proteomes" id="UP001500880">
    <property type="component" value="Unassembled WGS sequence"/>
</dbReference>
<reference evidence="18" key="1">
    <citation type="journal article" date="2019" name="Int. J. Syst. Evol. Microbiol.">
        <title>The Global Catalogue of Microorganisms (GCM) 10K type strain sequencing project: providing services to taxonomists for standard genome sequencing and annotation.</title>
        <authorList>
            <consortium name="The Broad Institute Genomics Platform"/>
            <consortium name="The Broad Institute Genome Sequencing Center for Infectious Disease"/>
            <person name="Wu L."/>
            <person name="Ma J."/>
        </authorList>
    </citation>
    <scope>NUCLEOTIDE SEQUENCE [LARGE SCALE GENOMIC DNA]</scope>
    <source>
        <strain evidence="18">JCM 12389</strain>
    </source>
</reference>
<keyword evidence="1" id="KW-0540">Nuclease</keyword>
<evidence type="ECO:0000313" key="17">
    <source>
        <dbReference type="EMBL" id="GAA0480090.1"/>
    </source>
</evidence>
<keyword evidence="18" id="KW-1185">Reference proteome</keyword>
<evidence type="ECO:0000256" key="9">
    <source>
        <dbReference type="ARBA" id="ARBA00023204"/>
    </source>
</evidence>
<comment type="catalytic activity">
    <reaction evidence="11">
        <text>Couples ATP hydrolysis with the unwinding of duplex DNA by translocating in the 3'-5' direction.</text>
        <dbReference type="EC" id="5.6.2.4"/>
    </reaction>
</comment>
<evidence type="ECO:0000256" key="2">
    <source>
        <dbReference type="ARBA" id="ARBA00022741"/>
    </source>
</evidence>
<keyword evidence="9" id="KW-0234">DNA repair</keyword>
<evidence type="ECO:0000313" key="18">
    <source>
        <dbReference type="Proteomes" id="UP001500880"/>
    </source>
</evidence>
<evidence type="ECO:0000256" key="13">
    <source>
        <dbReference type="ARBA" id="ARBA00048988"/>
    </source>
</evidence>
<evidence type="ECO:0000256" key="8">
    <source>
        <dbReference type="ARBA" id="ARBA00023125"/>
    </source>
</evidence>
<dbReference type="InterPro" id="IPR011335">
    <property type="entry name" value="Restrct_endonuc-II-like"/>
</dbReference>
<dbReference type="PANTHER" id="PTHR11070">
    <property type="entry name" value="UVRD / RECB / PCRA DNA HELICASE FAMILY MEMBER"/>
    <property type="match status" value="1"/>
</dbReference>
<keyword evidence="8" id="KW-0238">DNA-binding</keyword>
<feature type="domain" description="UvrD-like helicase C-terminal" evidence="16">
    <location>
        <begin position="455"/>
        <end position="726"/>
    </location>
</feature>
<keyword evidence="7 14" id="KW-0067">ATP-binding</keyword>
<evidence type="ECO:0000259" key="15">
    <source>
        <dbReference type="PROSITE" id="PS51198"/>
    </source>
</evidence>
<keyword evidence="2 14" id="KW-0547">Nucleotide-binding</keyword>
<dbReference type="Gene3D" id="3.40.50.300">
    <property type="entry name" value="P-loop containing nucleotide triphosphate hydrolases"/>
    <property type="match status" value="3"/>
</dbReference>
<dbReference type="Gene3D" id="1.10.486.10">
    <property type="entry name" value="PCRA, domain 4"/>
    <property type="match status" value="1"/>
</dbReference>
<dbReference type="Gene3D" id="3.30.160.800">
    <property type="match status" value="1"/>
</dbReference>
<comment type="catalytic activity">
    <reaction evidence="13">
        <text>ATP + H2O = ADP + phosphate + H(+)</text>
        <dbReference type="Rhea" id="RHEA:13065"/>
        <dbReference type="ChEBI" id="CHEBI:15377"/>
        <dbReference type="ChEBI" id="CHEBI:15378"/>
        <dbReference type="ChEBI" id="CHEBI:30616"/>
        <dbReference type="ChEBI" id="CHEBI:43474"/>
        <dbReference type="ChEBI" id="CHEBI:456216"/>
        <dbReference type="EC" id="5.6.2.4"/>
    </reaction>
</comment>
<evidence type="ECO:0000256" key="4">
    <source>
        <dbReference type="ARBA" id="ARBA00022801"/>
    </source>
</evidence>
<dbReference type="SUPFAM" id="SSF52540">
    <property type="entry name" value="P-loop containing nucleoside triphosphate hydrolases"/>
    <property type="match status" value="1"/>
</dbReference>
<evidence type="ECO:0000256" key="11">
    <source>
        <dbReference type="ARBA" id="ARBA00034617"/>
    </source>
</evidence>
<feature type="domain" description="UvrD-like helicase ATP-binding" evidence="15">
    <location>
        <begin position="5"/>
        <end position="437"/>
    </location>
</feature>
<evidence type="ECO:0000256" key="6">
    <source>
        <dbReference type="ARBA" id="ARBA00022839"/>
    </source>
</evidence>
<proteinExistence type="predicted"/>
<evidence type="ECO:0000256" key="5">
    <source>
        <dbReference type="ARBA" id="ARBA00022806"/>
    </source>
</evidence>
<evidence type="ECO:0000256" key="12">
    <source>
        <dbReference type="ARBA" id="ARBA00034808"/>
    </source>
</evidence>
<keyword evidence="3" id="KW-0227">DNA damage</keyword>
<evidence type="ECO:0000256" key="10">
    <source>
        <dbReference type="ARBA" id="ARBA00023235"/>
    </source>
</evidence>
<feature type="binding site" evidence="14">
    <location>
        <begin position="26"/>
        <end position="33"/>
    </location>
    <ligand>
        <name>ATP</name>
        <dbReference type="ChEBI" id="CHEBI:30616"/>
    </ligand>
</feature>
<comment type="caution">
    <text evidence="17">The sequence shown here is derived from an EMBL/GenBank/DDBJ whole genome shotgun (WGS) entry which is preliminary data.</text>
</comment>
<name>A0ABP3KLE3_9BACI</name>
<evidence type="ECO:0000259" key="16">
    <source>
        <dbReference type="PROSITE" id="PS51217"/>
    </source>
</evidence>
<dbReference type="InterPro" id="IPR027417">
    <property type="entry name" value="P-loop_NTPase"/>
</dbReference>